<evidence type="ECO:0000313" key="2">
    <source>
        <dbReference type="Proteomes" id="UP000215914"/>
    </source>
</evidence>
<protein>
    <submittedName>
        <fullName evidence="1">Uncharacterized protein</fullName>
    </submittedName>
</protein>
<dbReference type="Proteomes" id="UP000215914">
    <property type="component" value="Unassembled WGS sequence"/>
</dbReference>
<reference evidence="1" key="2">
    <citation type="submission" date="2020-06" db="EMBL/GenBank/DDBJ databases">
        <title>Helianthus annuus Genome sequencing and assembly Release 2.</title>
        <authorList>
            <person name="Gouzy J."/>
            <person name="Langlade N."/>
            <person name="Munos S."/>
        </authorList>
    </citation>
    <scope>NUCLEOTIDE SEQUENCE</scope>
    <source>
        <tissue evidence="1">Leaves</tissue>
    </source>
</reference>
<reference evidence="1" key="1">
    <citation type="journal article" date="2017" name="Nature">
        <title>The sunflower genome provides insights into oil metabolism, flowering and Asterid evolution.</title>
        <authorList>
            <person name="Badouin H."/>
            <person name="Gouzy J."/>
            <person name="Grassa C.J."/>
            <person name="Murat F."/>
            <person name="Staton S.E."/>
            <person name="Cottret L."/>
            <person name="Lelandais-Briere C."/>
            <person name="Owens G.L."/>
            <person name="Carrere S."/>
            <person name="Mayjonade B."/>
            <person name="Legrand L."/>
            <person name="Gill N."/>
            <person name="Kane N.C."/>
            <person name="Bowers J.E."/>
            <person name="Hubner S."/>
            <person name="Bellec A."/>
            <person name="Berard A."/>
            <person name="Berges H."/>
            <person name="Blanchet N."/>
            <person name="Boniface M.C."/>
            <person name="Brunel D."/>
            <person name="Catrice O."/>
            <person name="Chaidir N."/>
            <person name="Claudel C."/>
            <person name="Donnadieu C."/>
            <person name="Faraut T."/>
            <person name="Fievet G."/>
            <person name="Helmstetter N."/>
            <person name="King M."/>
            <person name="Knapp S.J."/>
            <person name="Lai Z."/>
            <person name="Le Paslier M.C."/>
            <person name="Lippi Y."/>
            <person name="Lorenzon L."/>
            <person name="Mandel J.R."/>
            <person name="Marage G."/>
            <person name="Marchand G."/>
            <person name="Marquand E."/>
            <person name="Bret-Mestries E."/>
            <person name="Morien E."/>
            <person name="Nambeesan S."/>
            <person name="Nguyen T."/>
            <person name="Pegot-Espagnet P."/>
            <person name="Pouilly N."/>
            <person name="Raftis F."/>
            <person name="Sallet E."/>
            <person name="Schiex T."/>
            <person name="Thomas J."/>
            <person name="Vandecasteele C."/>
            <person name="Vares D."/>
            <person name="Vear F."/>
            <person name="Vautrin S."/>
            <person name="Crespi M."/>
            <person name="Mangin B."/>
            <person name="Burke J.M."/>
            <person name="Salse J."/>
            <person name="Munos S."/>
            <person name="Vincourt P."/>
            <person name="Rieseberg L.H."/>
            <person name="Langlade N.B."/>
        </authorList>
    </citation>
    <scope>NUCLEOTIDE SEQUENCE</scope>
    <source>
        <tissue evidence="1">Leaves</tissue>
    </source>
</reference>
<gene>
    <name evidence="1" type="ORF">HanXRQr2_Chr17g0782831</name>
</gene>
<dbReference type="Gramene" id="mRNA:HanXRQr2_Chr17g0782831">
    <property type="protein sequence ID" value="mRNA:HanXRQr2_Chr17g0782831"/>
    <property type="gene ID" value="HanXRQr2_Chr17g0782831"/>
</dbReference>
<dbReference type="EMBL" id="MNCJ02000332">
    <property type="protein sequence ID" value="KAF5753680.1"/>
    <property type="molecule type" value="Genomic_DNA"/>
</dbReference>
<evidence type="ECO:0000313" key="1">
    <source>
        <dbReference type="EMBL" id="KAF5753680.1"/>
    </source>
</evidence>
<accession>A0A9K3DF07</accession>
<dbReference type="AlphaFoldDB" id="A0A9K3DF07"/>
<name>A0A9K3DF07_HELAN</name>
<proteinExistence type="predicted"/>
<sequence>MIPVDTLIEERLTEEPINEVHQWWTGCYCEAWRLIFYFVEIHFGGVKMMLFARTLLNHSL</sequence>
<comment type="caution">
    <text evidence="1">The sequence shown here is derived from an EMBL/GenBank/DDBJ whole genome shotgun (WGS) entry which is preliminary data.</text>
</comment>
<keyword evidence="2" id="KW-1185">Reference proteome</keyword>
<organism evidence="1 2">
    <name type="scientific">Helianthus annuus</name>
    <name type="common">Common sunflower</name>
    <dbReference type="NCBI Taxonomy" id="4232"/>
    <lineage>
        <taxon>Eukaryota</taxon>
        <taxon>Viridiplantae</taxon>
        <taxon>Streptophyta</taxon>
        <taxon>Embryophyta</taxon>
        <taxon>Tracheophyta</taxon>
        <taxon>Spermatophyta</taxon>
        <taxon>Magnoliopsida</taxon>
        <taxon>eudicotyledons</taxon>
        <taxon>Gunneridae</taxon>
        <taxon>Pentapetalae</taxon>
        <taxon>asterids</taxon>
        <taxon>campanulids</taxon>
        <taxon>Asterales</taxon>
        <taxon>Asteraceae</taxon>
        <taxon>Asteroideae</taxon>
        <taxon>Heliantheae alliance</taxon>
        <taxon>Heliantheae</taxon>
        <taxon>Helianthus</taxon>
    </lineage>
</organism>